<reference evidence="8 9" key="1">
    <citation type="submission" date="2014-04" db="EMBL/GenBank/DDBJ databases">
        <authorList>
            <consortium name="DOE Joint Genome Institute"/>
            <person name="Kuo A."/>
            <person name="Zuccaro A."/>
            <person name="Kohler A."/>
            <person name="Nagy L.G."/>
            <person name="Floudas D."/>
            <person name="Copeland A."/>
            <person name="Barry K.W."/>
            <person name="Cichocki N."/>
            <person name="Veneault-Fourrey C."/>
            <person name="LaButti K."/>
            <person name="Lindquist E.A."/>
            <person name="Lipzen A."/>
            <person name="Lundell T."/>
            <person name="Morin E."/>
            <person name="Murat C."/>
            <person name="Sun H."/>
            <person name="Tunlid A."/>
            <person name="Henrissat B."/>
            <person name="Grigoriev I.V."/>
            <person name="Hibbett D.S."/>
            <person name="Martin F."/>
            <person name="Nordberg H.P."/>
            <person name="Cantor M.N."/>
            <person name="Hua S.X."/>
        </authorList>
    </citation>
    <scope>NUCLEOTIDE SEQUENCE [LARGE SCALE GENOMIC DNA]</scope>
    <source>
        <strain evidence="8 9">MAFF 305830</strain>
    </source>
</reference>
<feature type="transmembrane region" description="Helical" evidence="6">
    <location>
        <begin position="48"/>
        <end position="73"/>
    </location>
</feature>
<feature type="compositionally biased region" description="Low complexity" evidence="5">
    <location>
        <begin position="436"/>
        <end position="462"/>
    </location>
</feature>
<evidence type="ECO:0000256" key="4">
    <source>
        <dbReference type="ARBA" id="ARBA00023136"/>
    </source>
</evidence>
<dbReference type="InterPro" id="IPR003877">
    <property type="entry name" value="SPRY_dom"/>
</dbReference>
<dbReference type="SUPFAM" id="SSF49899">
    <property type="entry name" value="Concanavalin A-like lectins/glucanases"/>
    <property type="match status" value="1"/>
</dbReference>
<evidence type="ECO:0000313" key="9">
    <source>
        <dbReference type="Proteomes" id="UP000054097"/>
    </source>
</evidence>
<feature type="compositionally biased region" description="Gly residues" evidence="5">
    <location>
        <begin position="365"/>
        <end position="377"/>
    </location>
</feature>
<reference evidence="9" key="2">
    <citation type="submission" date="2015-01" db="EMBL/GenBank/DDBJ databases">
        <title>Evolutionary Origins and Diversification of the Mycorrhizal Mutualists.</title>
        <authorList>
            <consortium name="DOE Joint Genome Institute"/>
            <consortium name="Mycorrhizal Genomics Consortium"/>
            <person name="Kohler A."/>
            <person name="Kuo A."/>
            <person name="Nagy L.G."/>
            <person name="Floudas D."/>
            <person name="Copeland A."/>
            <person name="Barry K.W."/>
            <person name="Cichocki N."/>
            <person name="Veneault-Fourrey C."/>
            <person name="LaButti K."/>
            <person name="Lindquist E.A."/>
            <person name="Lipzen A."/>
            <person name="Lundell T."/>
            <person name="Morin E."/>
            <person name="Murat C."/>
            <person name="Riley R."/>
            <person name="Ohm R."/>
            <person name="Sun H."/>
            <person name="Tunlid A."/>
            <person name="Henrissat B."/>
            <person name="Grigoriev I.V."/>
            <person name="Hibbett D.S."/>
            <person name="Martin F."/>
        </authorList>
    </citation>
    <scope>NUCLEOTIDE SEQUENCE [LARGE SCALE GENOMIC DNA]</scope>
    <source>
        <strain evidence="9">MAFF 305830</strain>
    </source>
</reference>
<dbReference type="InterPro" id="IPR001870">
    <property type="entry name" value="B30.2/SPRY"/>
</dbReference>
<accession>A0A0C3BML8</accession>
<evidence type="ECO:0000256" key="5">
    <source>
        <dbReference type="SAM" id="MobiDB-lite"/>
    </source>
</evidence>
<evidence type="ECO:0000313" key="8">
    <source>
        <dbReference type="EMBL" id="KIM32661.1"/>
    </source>
</evidence>
<keyword evidence="2 6" id="KW-0812">Transmembrane</keyword>
<evidence type="ECO:0000256" key="3">
    <source>
        <dbReference type="ARBA" id="ARBA00022989"/>
    </source>
</evidence>
<dbReference type="InterPro" id="IPR035780">
    <property type="entry name" value="SPRY_Ssh4-like"/>
</dbReference>
<comment type="subcellular location">
    <subcellularLocation>
        <location evidence="1">Membrane</location>
        <topology evidence="1">Single-pass membrane protein</topology>
    </subcellularLocation>
</comment>
<feature type="compositionally biased region" description="Basic and acidic residues" evidence="5">
    <location>
        <begin position="424"/>
        <end position="434"/>
    </location>
</feature>
<feature type="domain" description="B30.2/SPRY" evidence="7">
    <location>
        <begin position="114"/>
        <end position="321"/>
    </location>
</feature>
<organism evidence="8 9">
    <name type="scientific">Serendipita vermifera MAFF 305830</name>
    <dbReference type="NCBI Taxonomy" id="933852"/>
    <lineage>
        <taxon>Eukaryota</taxon>
        <taxon>Fungi</taxon>
        <taxon>Dikarya</taxon>
        <taxon>Basidiomycota</taxon>
        <taxon>Agaricomycotina</taxon>
        <taxon>Agaricomycetes</taxon>
        <taxon>Sebacinales</taxon>
        <taxon>Serendipitaceae</taxon>
        <taxon>Serendipita</taxon>
    </lineage>
</organism>
<protein>
    <recommendedName>
        <fullName evidence="7">B30.2/SPRY domain-containing protein</fullName>
    </recommendedName>
</protein>
<gene>
    <name evidence="8" type="ORF">M408DRAFT_184775</name>
</gene>
<keyword evidence="4 6" id="KW-0472">Membrane</keyword>
<evidence type="ECO:0000256" key="1">
    <source>
        <dbReference type="ARBA" id="ARBA00004167"/>
    </source>
</evidence>
<feature type="region of interest" description="Disordered" evidence="5">
    <location>
        <begin position="356"/>
        <end position="581"/>
    </location>
</feature>
<dbReference type="Pfam" id="PF00622">
    <property type="entry name" value="SPRY"/>
    <property type="match status" value="1"/>
</dbReference>
<feature type="compositionally biased region" description="Basic and acidic residues" evidence="5">
    <location>
        <begin position="529"/>
        <end position="538"/>
    </location>
</feature>
<keyword evidence="9" id="KW-1185">Reference proteome</keyword>
<keyword evidence="3 6" id="KW-1133">Transmembrane helix</keyword>
<dbReference type="STRING" id="933852.A0A0C3BML8"/>
<dbReference type="Gene3D" id="2.60.120.920">
    <property type="match status" value="1"/>
</dbReference>
<proteinExistence type="predicted"/>
<dbReference type="PANTHER" id="PTHR12864">
    <property type="entry name" value="RAN BINDING PROTEIN 9-RELATED"/>
    <property type="match status" value="1"/>
</dbReference>
<dbReference type="AlphaFoldDB" id="A0A0C3BML8"/>
<evidence type="ECO:0000259" key="7">
    <source>
        <dbReference type="PROSITE" id="PS50188"/>
    </source>
</evidence>
<dbReference type="PROSITE" id="PS50188">
    <property type="entry name" value="B302_SPRY"/>
    <property type="match status" value="1"/>
</dbReference>
<dbReference type="CDD" id="cd12910">
    <property type="entry name" value="SPRY_SSH4_like"/>
    <property type="match status" value="1"/>
</dbReference>
<feature type="compositionally biased region" description="Basic residues" evidence="5">
    <location>
        <begin position="382"/>
        <end position="391"/>
    </location>
</feature>
<feature type="compositionally biased region" description="Low complexity" evidence="5">
    <location>
        <begin position="555"/>
        <end position="567"/>
    </location>
</feature>
<name>A0A0C3BML8_SERVB</name>
<dbReference type="EMBL" id="KN824279">
    <property type="protein sequence ID" value="KIM32661.1"/>
    <property type="molecule type" value="Genomic_DNA"/>
</dbReference>
<dbReference type="Proteomes" id="UP000054097">
    <property type="component" value="Unassembled WGS sequence"/>
</dbReference>
<dbReference type="InterPro" id="IPR043136">
    <property type="entry name" value="B30.2/SPRY_sf"/>
</dbReference>
<dbReference type="OrthoDB" id="258495at2759"/>
<evidence type="ECO:0000256" key="2">
    <source>
        <dbReference type="ARBA" id="ARBA00022692"/>
    </source>
</evidence>
<dbReference type="HOGENOM" id="CLU_016552_2_1_1"/>
<dbReference type="SMART" id="SM00449">
    <property type="entry name" value="SPRY"/>
    <property type="match status" value="1"/>
</dbReference>
<sequence length="624" mass="66613">MPMPHLNESPNVHDDSPSRYISISAQQPSLYEGRQDGGNNGGSDALAVLLPFLFVLSTLLFIMILFLVCVLLLRRRRGISLGDDGGPVDVSRDDVFNDADGGLAGVEERWLDSLGEDIKRGYRQAKLYEAQYPPNSITTDITLSQFLTIQEKGVSAWSFEPEYEALTPVLVHARTELTFLPDPYSSSSVQSNLPIPKLNEVYYWEVKMFDLPSTTNVAVGLATKPYPTFRLPGWNRYSVAYHSNGDKSYNYPFTAAPFGPALREGDVLGVGYRPRQGTVFFTRNGRKTEEAFAGLSRWNLFPTVGADGPCSVHVNLGQAGFVFIEANVKKWGLAPSVGTLAPPPAYGSERGSILLEAGGTNANRPGGGGVSPAGGPGSSLRRSSHRLRRPKAPTSAELPPNSPSSGRNGAPLSPPPPFSPGGDSTRHGIMDRLRVPPRSSSSRSSAAGAGPSTSSNTLAAIPAEEEEETAGDAGSNSSSSQRTARRGTITLTRSPVELERQPSLSALTDTTDPESPYIANPPTPNVSDIHLRTLERTSVDLGRGRPRQHSEESRSSTSGSEESSGSTPGLARTSSEPPGYAVINPHIYASGVHIDLPAEMIQAALDGRPADSSAPSNAARGVRR</sequence>
<dbReference type="InterPro" id="IPR050618">
    <property type="entry name" value="Ubq-SigPath_Reg"/>
</dbReference>
<evidence type="ECO:0000256" key="6">
    <source>
        <dbReference type="SAM" id="Phobius"/>
    </source>
</evidence>
<dbReference type="InterPro" id="IPR013320">
    <property type="entry name" value="ConA-like_dom_sf"/>
</dbReference>
<dbReference type="GO" id="GO:0016020">
    <property type="term" value="C:membrane"/>
    <property type="evidence" value="ECO:0007669"/>
    <property type="project" value="UniProtKB-SubCell"/>
</dbReference>